<evidence type="ECO:0000313" key="1">
    <source>
        <dbReference type="EMBL" id="CAD1835871.1"/>
    </source>
</evidence>
<reference evidence="1" key="1">
    <citation type="submission" date="2020-07" db="EMBL/GenBank/DDBJ databases">
        <authorList>
            <person name="Lin J."/>
        </authorList>
    </citation>
    <scope>NUCLEOTIDE SEQUENCE</scope>
</reference>
<proteinExistence type="predicted"/>
<protein>
    <submittedName>
        <fullName evidence="1">Uncharacterized protein</fullName>
    </submittedName>
</protein>
<name>A0A6V7PYL9_ANACO</name>
<accession>A0A6V7PYL9</accession>
<dbReference type="AlphaFoldDB" id="A0A6V7PYL9"/>
<sequence>MAAEKERNPFFLIFSGGANCAVHDASGDEHIHIQPNIIQHSVRGNGEGEKSNIPIVEVEEPLPKSIVAQDEAIAATSTAKSPTSEKEVAVVTAEDWDMLQNRRMHRLPATKPTG</sequence>
<gene>
    <name evidence="1" type="ORF">CB5_LOCUS19082</name>
</gene>
<organism evidence="1">
    <name type="scientific">Ananas comosus var. bracteatus</name>
    <name type="common">red pineapple</name>
    <dbReference type="NCBI Taxonomy" id="296719"/>
    <lineage>
        <taxon>Eukaryota</taxon>
        <taxon>Viridiplantae</taxon>
        <taxon>Streptophyta</taxon>
        <taxon>Embryophyta</taxon>
        <taxon>Tracheophyta</taxon>
        <taxon>Spermatophyta</taxon>
        <taxon>Magnoliopsida</taxon>
        <taxon>Liliopsida</taxon>
        <taxon>Poales</taxon>
        <taxon>Bromeliaceae</taxon>
        <taxon>Bromelioideae</taxon>
        <taxon>Ananas</taxon>
    </lineage>
</organism>
<dbReference type="EMBL" id="LR862153">
    <property type="protein sequence ID" value="CAD1835871.1"/>
    <property type="molecule type" value="Genomic_DNA"/>
</dbReference>